<feature type="transmembrane region" description="Helical" evidence="1">
    <location>
        <begin position="14"/>
        <end position="36"/>
    </location>
</feature>
<dbReference type="OrthoDB" id="6657720at2"/>
<sequence length="120" mass="13641">MPDLFAFLDNIPEYYLAIAIYLGGSLFVLWLWYFIARVLPRPIGGMSWIFLFAVLLSPTITEGANAKIAPAIVGLMFGFLTDEKHLIWSNLVPILFVSALGFFLGYLWNKYQEYQQPAAE</sequence>
<dbReference type="EMBL" id="SNTY01000019">
    <property type="protein sequence ID" value="TEU27887.1"/>
    <property type="molecule type" value="Genomic_DNA"/>
</dbReference>
<dbReference type="AlphaFoldDB" id="A0A4Y7XCP9"/>
<gene>
    <name evidence="2" type="ORF">E2B99_06190</name>
</gene>
<feature type="transmembrane region" description="Helical" evidence="1">
    <location>
        <begin position="48"/>
        <end position="80"/>
    </location>
</feature>
<reference evidence="2 3" key="1">
    <citation type="submission" date="2019-03" db="EMBL/GenBank/DDBJ databases">
        <title>Alkanindiges illinoisensis: a potential pathogenic isolated from ascites of a gastric cancer patient with abdominal metastasis.</title>
        <authorList>
            <person name="Hu X."/>
            <person name="Yang B."/>
            <person name="Yan X."/>
            <person name="Lin L."/>
            <person name="Zhao H."/>
            <person name="Zhou F."/>
            <person name="Su B."/>
            <person name="Chen J."/>
            <person name="Rui Y."/>
            <person name="Wang Q."/>
            <person name="Zheng L."/>
        </authorList>
    </citation>
    <scope>NUCLEOTIDE SEQUENCE [LARGE SCALE GENOMIC DNA]</scope>
    <source>
        <strain evidence="2 3">NFYY 23406</strain>
    </source>
</reference>
<dbReference type="Proteomes" id="UP000297834">
    <property type="component" value="Unassembled WGS sequence"/>
</dbReference>
<feature type="transmembrane region" description="Helical" evidence="1">
    <location>
        <begin position="86"/>
        <end position="108"/>
    </location>
</feature>
<dbReference type="RefSeq" id="WP_134244076.1">
    <property type="nucleotide sequence ID" value="NZ_SNTY01000019.1"/>
</dbReference>
<comment type="caution">
    <text evidence="2">The sequence shown here is derived from an EMBL/GenBank/DDBJ whole genome shotgun (WGS) entry which is preliminary data.</text>
</comment>
<name>A0A4Y7XCP9_9GAMM</name>
<keyword evidence="1" id="KW-1133">Transmembrane helix</keyword>
<evidence type="ECO:0000313" key="3">
    <source>
        <dbReference type="Proteomes" id="UP000297834"/>
    </source>
</evidence>
<evidence type="ECO:0000256" key="1">
    <source>
        <dbReference type="SAM" id="Phobius"/>
    </source>
</evidence>
<keyword evidence="1" id="KW-0472">Membrane</keyword>
<keyword evidence="1" id="KW-0812">Transmembrane</keyword>
<accession>A0A4Y7XCP9</accession>
<organism evidence="2 3">
    <name type="scientific">Alkanindiges illinoisensis</name>
    <dbReference type="NCBI Taxonomy" id="197183"/>
    <lineage>
        <taxon>Bacteria</taxon>
        <taxon>Pseudomonadati</taxon>
        <taxon>Pseudomonadota</taxon>
        <taxon>Gammaproteobacteria</taxon>
        <taxon>Moraxellales</taxon>
        <taxon>Moraxellaceae</taxon>
        <taxon>Alkanindiges</taxon>
    </lineage>
</organism>
<proteinExistence type="predicted"/>
<dbReference type="STRING" id="1120977.GCA_000619845_00561"/>
<keyword evidence="3" id="KW-1185">Reference proteome</keyword>
<protein>
    <submittedName>
        <fullName evidence="2">Uncharacterized protein</fullName>
    </submittedName>
</protein>
<evidence type="ECO:0000313" key="2">
    <source>
        <dbReference type="EMBL" id="TEU27887.1"/>
    </source>
</evidence>